<keyword evidence="2" id="KW-0378">Hydrolase</keyword>
<protein>
    <submittedName>
        <fullName evidence="2">Dipeptidyl aminopeptidase/acylaminoacyl peptidase</fullName>
    </submittedName>
</protein>
<dbReference type="EMBL" id="PDJQ01000001">
    <property type="protein sequence ID" value="PFG75402.1"/>
    <property type="molecule type" value="Genomic_DNA"/>
</dbReference>
<proteinExistence type="predicted"/>
<dbReference type="InterPro" id="IPR050585">
    <property type="entry name" value="Xaa-Pro_dipeptidyl-ppase/CocE"/>
</dbReference>
<name>A0A2A9HJR4_TEPT2</name>
<evidence type="ECO:0000313" key="3">
    <source>
        <dbReference type="Proteomes" id="UP000223071"/>
    </source>
</evidence>
<dbReference type="RefSeq" id="WP_098504721.1">
    <property type="nucleotide sequence ID" value="NZ_PDJQ01000001.1"/>
</dbReference>
<feature type="domain" description="Peptidase S9 prolyl oligopeptidase catalytic" evidence="1">
    <location>
        <begin position="427"/>
        <end position="629"/>
    </location>
</feature>
<dbReference type="SUPFAM" id="SSF82171">
    <property type="entry name" value="DPP6 N-terminal domain-like"/>
    <property type="match status" value="1"/>
</dbReference>
<organism evidence="2 3">
    <name type="scientific">Tepidiforma thermophila (strain KCTC 52669 / CGMCC 1.13589 / G233)</name>
    <dbReference type="NCBI Taxonomy" id="2761530"/>
    <lineage>
        <taxon>Bacteria</taxon>
        <taxon>Bacillati</taxon>
        <taxon>Chloroflexota</taxon>
        <taxon>Tepidiformia</taxon>
        <taxon>Tepidiformales</taxon>
        <taxon>Tepidiformaceae</taxon>
        <taxon>Tepidiforma</taxon>
    </lineage>
</organism>
<dbReference type="GO" id="GO:0004177">
    <property type="term" value="F:aminopeptidase activity"/>
    <property type="evidence" value="ECO:0007669"/>
    <property type="project" value="UniProtKB-KW"/>
</dbReference>
<sequence length="633" mass="68878">MAPEQRMFGLWPSPITPSALAVALRLNEPAWDTDGQTLAWVEGRSDRGVIVTRRLDDAATRDLTPEISVRAFIGYGGGDVTLARGAAFFVGQADQRIYRQDLAGGPARPITPPVGAASSPAVSPDGRWVAYVHSFEDVDCIAVVDAEGRQWPRRLAEGRDFYMQPAWHPAGNRLAWVEWDHPNMPWDATELRVADLDTSGTLPALSASQTVAGGPEVSIFQPLFTSDGAGLCYISDETGWGHLYRRDLPTGQVRQLTSGETEHGTPAWMHGMRTFAELPSGALVLIRSTAGFHRLVLLDPRTGSERDLSPALPGYTAFSAPAASPSAERLAVVASGGKQPPRVIALDLHDPAAPRVDVFRRSDSELVPASALSAPEPVSWTSFDGEQAHGLYYPPASDRFEGTGAPPLVVLVHGGPTSQVTATWNPQAQFFATRGYAVLLPNYRGSTGYGRAYMLKLRRSWGIYDVEDARTGALALADRGLADRSRLVIMGGSAGGFTVLQSLVQYPGVYKAAICMFGVANQFTLAADTHKFEARYLDSLLGPLPEAAAVYRERSPIFHADRIRDPIAVFQGEIDRVVPREQSDSIVASLRARGVPHEYHVYPGEGHGWRKSETIDHFYRTVEAFLRTHVLYA</sequence>
<keyword evidence="2" id="KW-0031">Aminopeptidase</keyword>
<dbReference type="PANTHER" id="PTHR43056">
    <property type="entry name" value="PEPTIDASE S9 PROLYL OLIGOPEPTIDASE"/>
    <property type="match status" value="1"/>
</dbReference>
<dbReference type="Proteomes" id="UP000223071">
    <property type="component" value="Unassembled WGS sequence"/>
</dbReference>
<evidence type="ECO:0000313" key="2">
    <source>
        <dbReference type="EMBL" id="PFG75402.1"/>
    </source>
</evidence>
<dbReference type="InterPro" id="IPR029058">
    <property type="entry name" value="AB_hydrolase_fold"/>
</dbReference>
<dbReference type="GO" id="GO:0006508">
    <property type="term" value="P:proteolysis"/>
    <property type="evidence" value="ECO:0007669"/>
    <property type="project" value="InterPro"/>
</dbReference>
<dbReference type="Pfam" id="PF07676">
    <property type="entry name" value="PD40"/>
    <property type="match status" value="1"/>
</dbReference>
<accession>A0A2A9HJR4</accession>
<dbReference type="InterPro" id="IPR011042">
    <property type="entry name" value="6-blade_b-propeller_TolB-like"/>
</dbReference>
<dbReference type="InterPro" id="IPR011659">
    <property type="entry name" value="WD40"/>
</dbReference>
<dbReference type="Gene3D" id="2.120.10.30">
    <property type="entry name" value="TolB, C-terminal domain"/>
    <property type="match status" value="2"/>
</dbReference>
<dbReference type="Pfam" id="PF00326">
    <property type="entry name" value="Peptidase_S9"/>
    <property type="match status" value="1"/>
</dbReference>
<comment type="caution">
    <text evidence="2">The sequence shown here is derived from an EMBL/GenBank/DDBJ whole genome shotgun (WGS) entry which is preliminary data.</text>
</comment>
<dbReference type="InterPro" id="IPR001375">
    <property type="entry name" value="Peptidase_S9_cat"/>
</dbReference>
<gene>
    <name evidence="2" type="ORF">A9A59_2671</name>
</gene>
<dbReference type="PANTHER" id="PTHR43056:SF5">
    <property type="entry name" value="PEPTIDASE S9 PROLYL OLIGOPEPTIDASE CATALYTIC DOMAIN-CONTAINING PROTEIN"/>
    <property type="match status" value="1"/>
</dbReference>
<dbReference type="GO" id="GO:0008236">
    <property type="term" value="F:serine-type peptidase activity"/>
    <property type="evidence" value="ECO:0007669"/>
    <property type="project" value="InterPro"/>
</dbReference>
<reference evidence="2 3" key="1">
    <citation type="submission" date="2017-09" db="EMBL/GenBank/DDBJ databases">
        <title>Sequencing the genomes of two abundant thermophiles in Great Basin hot springs: Thermocrinis jamiesonii and novel Chloroflexi Thermoflexus hugenholtzii.</title>
        <authorList>
            <person name="Hedlund B."/>
        </authorList>
    </citation>
    <scope>NUCLEOTIDE SEQUENCE [LARGE SCALE GENOMIC DNA]</scope>
    <source>
        <strain evidence="2 3">G233</strain>
    </source>
</reference>
<dbReference type="Gene3D" id="3.40.50.1820">
    <property type="entry name" value="alpha/beta hydrolase"/>
    <property type="match status" value="1"/>
</dbReference>
<keyword evidence="3" id="KW-1185">Reference proteome</keyword>
<dbReference type="SUPFAM" id="SSF53474">
    <property type="entry name" value="alpha/beta-Hydrolases"/>
    <property type="match status" value="1"/>
</dbReference>
<dbReference type="AlphaFoldDB" id="A0A2A9HJR4"/>
<evidence type="ECO:0000259" key="1">
    <source>
        <dbReference type="Pfam" id="PF00326"/>
    </source>
</evidence>
<keyword evidence="2" id="KW-0645">Protease</keyword>